<sequence length="106" mass="11549">MALTVLITRDVEDRYRGFLSSTMLELAPGVYASPNLSARAREKIWSVVSDWHAHLGHGSLTLVYPDRQADGGLAVRSVGTPVRTAVRLDGILLTTRVNPDLPIEAP</sequence>
<dbReference type="NCBIfam" id="TIGR01873">
    <property type="entry name" value="cas_CT1978"/>
    <property type="match status" value="1"/>
</dbReference>
<dbReference type="InterPro" id="IPR010152">
    <property type="entry name" value="CRISPR-assoc_prot_Cas2_sub"/>
</dbReference>
<dbReference type="Proteomes" id="UP001368500">
    <property type="component" value="Unassembled WGS sequence"/>
</dbReference>
<name>A0ABU9BHH9_9BURK</name>
<evidence type="ECO:0000313" key="2">
    <source>
        <dbReference type="Proteomes" id="UP001368500"/>
    </source>
</evidence>
<reference evidence="1 2" key="1">
    <citation type="submission" date="2024-04" db="EMBL/GenBank/DDBJ databases">
        <title>Novel species of the genus Ideonella isolated from streams.</title>
        <authorList>
            <person name="Lu H."/>
        </authorList>
    </citation>
    <scope>NUCLEOTIDE SEQUENCE [LARGE SCALE GENOMIC DNA]</scope>
    <source>
        <strain evidence="1 2">BYS139W</strain>
    </source>
</reference>
<comment type="caution">
    <text evidence="1">The sequence shown here is derived from an EMBL/GenBank/DDBJ whole genome shotgun (WGS) entry which is preliminary data.</text>
</comment>
<accession>A0ABU9BHH9</accession>
<keyword evidence="2" id="KW-1185">Reference proteome</keyword>
<dbReference type="Pfam" id="PF09707">
    <property type="entry name" value="Cas_Cas2CT1978"/>
    <property type="match status" value="1"/>
</dbReference>
<organism evidence="1 2">
    <name type="scientific">Pseudaquabacterium rugosum</name>
    <dbReference type="NCBI Taxonomy" id="2984194"/>
    <lineage>
        <taxon>Bacteria</taxon>
        <taxon>Pseudomonadati</taxon>
        <taxon>Pseudomonadota</taxon>
        <taxon>Betaproteobacteria</taxon>
        <taxon>Burkholderiales</taxon>
        <taxon>Sphaerotilaceae</taxon>
        <taxon>Pseudaquabacterium</taxon>
    </lineage>
</organism>
<gene>
    <name evidence="1" type="primary">cas2e</name>
    <name evidence="1" type="ORF">AACH11_23825</name>
</gene>
<evidence type="ECO:0000313" key="1">
    <source>
        <dbReference type="EMBL" id="MEK8028998.1"/>
    </source>
</evidence>
<proteinExistence type="predicted"/>
<dbReference type="RefSeq" id="WP_341376786.1">
    <property type="nucleotide sequence ID" value="NZ_JBBUTF010000036.1"/>
</dbReference>
<protein>
    <submittedName>
        <fullName evidence="1">Type I-E CRISPR-associated endoribonuclease Cas2e</fullName>
    </submittedName>
</protein>
<dbReference type="EMBL" id="JBBUTF010000036">
    <property type="protein sequence ID" value="MEK8028998.1"/>
    <property type="molecule type" value="Genomic_DNA"/>
</dbReference>
<dbReference type="Gene3D" id="3.30.70.240">
    <property type="match status" value="1"/>
</dbReference>